<keyword evidence="8 13" id="KW-0472">Membrane</keyword>
<feature type="transmembrane region" description="Helical" evidence="13">
    <location>
        <begin position="388"/>
        <end position="411"/>
    </location>
</feature>
<dbReference type="GO" id="GO:0072320">
    <property type="term" value="F:volume-sensitive chloride channel activity"/>
    <property type="evidence" value="ECO:0007669"/>
    <property type="project" value="TreeGrafter"/>
</dbReference>
<comment type="subcellular location">
    <subcellularLocation>
        <location evidence="1 13">Cell membrane</location>
        <topology evidence="1 13">Multi-pass membrane protein</topology>
    </subcellularLocation>
</comment>
<evidence type="ECO:0000256" key="3">
    <source>
        <dbReference type="ARBA" id="ARBA00022448"/>
    </source>
</evidence>
<dbReference type="PANTHER" id="PTHR12424:SF8">
    <property type="entry name" value="PROTEIN TWEETY"/>
    <property type="match status" value="1"/>
</dbReference>
<name>A0AAV7XNS6_9NEOP</name>
<feature type="region of interest" description="Disordered" evidence="14">
    <location>
        <begin position="486"/>
        <end position="738"/>
    </location>
</feature>
<evidence type="ECO:0000256" key="5">
    <source>
        <dbReference type="ARBA" id="ARBA00022692"/>
    </source>
</evidence>
<evidence type="ECO:0000256" key="4">
    <source>
        <dbReference type="ARBA" id="ARBA00022475"/>
    </source>
</evidence>
<evidence type="ECO:0000256" key="2">
    <source>
        <dbReference type="ARBA" id="ARBA00009849"/>
    </source>
</evidence>
<keyword evidence="10" id="KW-0325">Glycoprotein</keyword>
<evidence type="ECO:0000256" key="7">
    <source>
        <dbReference type="ARBA" id="ARBA00023065"/>
    </source>
</evidence>
<keyword evidence="11 13" id="KW-0868">Chloride</keyword>
<dbReference type="GO" id="GO:0034707">
    <property type="term" value="C:chloride channel complex"/>
    <property type="evidence" value="ECO:0007669"/>
    <property type="project" value="UniProtKB-UniRule"/>
</dbReference>
<feature type="transmembrane region" description="Helical" evidence="13">
    <location>
        <begin position="246"/>
        <end position="269"/>
    </location>
</feature>
<gene>
    <name evidence="15" type="ORF">ONE63_007794</name>
</gene>
<dbReference type="EMBL" id="JAPTSV010000005">
    <property type="protein sequence ID" value="KAJ1527854.1"/>
    <property type="molecule type" value="Genomic_DNA"/>
</dbReference>
<sequence length="738" mass="81787">MGVGDYEPPFVAVLLHKLPHLNIKLQLINSTFAPDNELYLESLGILAFIPAACLILTLLILLMYFLSRCCDRKPRRKRTITACKWVSIVFIVLLTWAAIALCLYGNHEIHEKMVQVLDGMNGMDSTVKDLEIKTEILKELRTEARHLLDPLQTKFRTPPSQQTDNRQVELGKEMDTLASFVDSDDIYKKFTSINRSMHMFKLRWLHSILKKVELIRWLGTFALWGLLGLFCLILLIGMCRYSRCTLITFSVCGLLAVIVCWLQASLYLIGAVAIGDYCMQPDNYLESRVHVAEDARVLEYYMRCPRALNPWGQVLNQTKDGVNTALKSYKRASQISDQLYPDAKDKMTLLGEQMSKLNLMVPELQRQLDCNVIYPHYLSSTRICHKGLYGLCFMLLASTICGIFFTILFWVDSHTWIYLGNRKNYQQVDGQDPYLPPTAASQAIAARTLRSQGSYGSSGLFRHKMLHDGALHAASQHLLDGRGFQHEKSQHGNAHRSGAQTLERRPLPAVPIPRPPSVSFVSSGSEQRAAAAPAAGVGAGPLPSAADDPVGPSYHHAAHASRDAHARDMVPSLSAAKASSASQPAVSAEHNVHHGHHGHAQQQQQHQHAHYGTHGHGHGQGHRYADHYGTHRSVGSVDHYGAHGHGQAHYGTHRSVGSMDHYGTHRSAGHGHAHAHAHAHDHGHGHYGANAGGAGHYGTQPQQPQQQQQGQGQGQGGQRSGDTVYYGTHRSRYAITEL</sequence>
<evidence type="ECO:0000313" key="15">
    <source>
        <dbReference type="EMBL" id="KAJ1527854.1"/>
    </source>
</evidence>
<keyword evidence="12 13" id="KW-0407">Ion channel</keyword>
<keyword evidence="4" id="KW-1003">Cell membrane</keyword>
<keyword evidence="7 13" id="KW-0406">Ion transport</keyword>
<keyword evidence="9 13" id="KW-0869">Chloride channel</keyword>
<feature type="compositionally biased region" description="Low complexity" evidence="14">
    <location>
        <begin position="697"/>
        <end position="710"/>
    </location>
</feature>
<evidence type="ECO:0000256" key="12">
    <source>
        <dbReference type="ARBA" id="ARBA00023303"/>
    </source>
</evidence>
<feature type="compositionally biased region" description="Low complexity" evidence="14">
    <location>
        <begin position="572"/>
        <end position="588"/>
    </location>
</feature>
<organism evidence="15 16">
    <name type="scientific">Megalurothrips usitatus</name>
    <name type="common">bean blossom thrips</name>
    <dbReference type="NCBI Taxonomy" id="439358"/>
    <lineage>
        <taxon>Eukaryota</taxon>
        <taxon>Metazoa</taxon>
        <taxon>Ecdysozoa</taxon>
        <taxon>Arthropoda</taxon>
        <taxon>Hexapoda</taxon>
        <taxon>Insecta</taxon>
        <taxon>Pterygota</taxon>
        <taxon>Neoptera</taxon>
        <taxon>Paraneoptera</taxon>
        <taxon>Thysanoptera</taxon>
        <taxon>Terebrantia</taxon>
        <taxon>Thripoidea</taxon>
        <taxon>Thripidae</taxon>
        <taxon>Megalurothrips</taxon>
    </lineage>
</organism>
<comment type="caution">
    <text evidence="15">The sequence shown here is derived from an EMBL/GenBank/DDBJ whole genome shotgun (WGS) entry which is preliminary data.</text>
</comment>
<feature type="transmembrane region" description="Helical" evidence="13">
    <location>
        <begin position="43"/>
        <end position="65"/>
    </location>
</feature>
<dbReference type="AlphaFoldDB" id="A0AAV7XNS6"/>
<keyword evidence="6 13" id="KW-1133">Transmembrane helix</keyword>
<feature type="transmembrane region" description="Helical" evidence="13">
    <location>
        <begin position="214"/>
        <end position="239"/>
    </location>
</feature>
<evidence type="ECO:0000256" key="13">
    <source>
        <dbReference type="RuleBase" id="RU361114"/>
    </source>
</evidence>
<keyword evidence="16" id="KW-1185">Reference proteome</keyword>
<proteinExistence type="inferred from homology"/>
<reference evidence="15" key="1">
    <citation type="submission" date="2022-12" db="EMBL/GenBank/DDBJ databases">
        <title>Chromosome-level genome assembly of the bean flower thrips Megalurothrips usitatus.</title>
        <authorList>
            <person name="Ma L."/>
            <person name="Liu Q."/>
            <person name="Li H."/>
            <person name="Cai W."/>
        </authorList>
    </citation>
    <scope>NUCLEOTIDE SEQUENCE</scope>
    <source>
        <strain evidence="15">Cailab_2022a</strain>
    </source>
</reference>
<feature type="compositionally biased region" description="Basic residues" evidence="14">
    <location>
        <begin position="667"/>
        <end position="677"/>
    </location>
</feature>
<feature type="transmembrane region" description="Helical" evidence="13">
    <location>
        <begin position="85"/>
        <end position="106"/>
    </location>
</feature>
<dbReference type="GO" id="GO:0005229">
    <property type="term" value="F:intracellularly calcium-gated chloride channel activity"/>
    <property type="evidence" value="ECO:0007669"/>
    <property type="project" value="TreeGrafter"/>
</dbReference>
<evidence type="ECO:0000256" key="8">
    <source>
        <dbReference type="ARBA" id="ARBA00023136"/>
    </source>
</evidence>
<evidence type="ECO:0000256" key="11">
    <source>
        <dbReference type="ARBA" id="ARBA00023214"/>
    </source>
</evidence>
<feature type="compositionally biased region" description="Basic residues" evidence="14">
    <location>
        <begin position="607"/>
        <end position="621"/>
    </location>
</feature>
<dbReference type="InterPro" id="IPR006990">
    <property type="entry name" value="Tweety"/>
</dbReference>
<feature type="compositionally biased region" description="Low complexity" evidence="14">
    <location>
        <begin position="529"/>
        <end position="546"/>
    </location>
</feature>
<evidence type="ECO:0000256" key="1">
    <source>
        <dbReference type="ARBA" id="ARBA00004651"/>
    </source>
</evidence>
<evidence type="ECO:0000256" key="14">
    <source>
        <dbReference type="SAM" id="MobiDB-lite"/>
    </source>
</evidence>
<protein>
    <recommendedName>
        <fullName evidence="13">Protein tweety homolog</fullName>
    </recommendedName>
</protein>
<keyword evidence="5 13" id="KW-0812">Transmembrane</keyword>
<accession>A0AAV7XNS6</accession>
<evidence type="ECO:0000256" key="10">
    <source>
        <dbReference type="ARBA" id="ARBA00023180"/>
    </source>
</evidence>
<keyword evidence="3 13" id="KW-0813">Transport</keyword>
<dbReference type="GO" id="GO:0005886">
    <property type="term" value="C:plasma membrane"/>
    <property type="evidence" value="ECO:0007669"/>
    <property type="project" value="UniProtKB-SubCell"/>
</dbReference>
<dbReference type="Proteomes" id="UP001075354">
    <property type="component" value="Chromosome 5"/>
</dbReference>
<evidence type="ECO:0000256" key="6">
    <source>
        <dbReference type="ARBA" id="ARBA00022989"/>
    </source>
</evidence>
<comment type="function">
    <text evidence="13">Probable chloride channel.</text>
</comment>
<comment type="similarity">
    <text evidence="2 13">Belongs to the tweety family.</text>
</comment>
<evidence type="ECO:0000313" key="16">
    <source>
        <dbReference type="Proteomes" id="UP001075354"/>
    </source>
</evidence>
<evidence type="ECO:0000256" key="9">
    <source>
        <dbReference type="ARBA" id="ARBA00023173"/>
    </source>
</evidence>
<dbReference type="PANTHER" id="PTHR12424">
    <property type="entry name" value="TWEETY-RELATED"/>
    <property type="match status" value="1"/>
</dbReference>
<dbReference type="Pfam" id="PF04906">
    <property type="entry name" value="Tweety"/>
    <property type="match status" value="1"/>
</dbReference>